<proteinExistence type="predicted"/>
<reference evidence="2" key="1">
    <citation type="journal article" date="2023" name="Nat. Plants">
        <title>Single-cell RNA sequencing provides a high-resolution roadmap for understanding the multicellular compartmentation of specialized metabolism.</title>
        <authorList>
            <person name="Sun S."/>
            <person name="Shen X."/>
            <person name="Li Y."/>
            <person name="Li Y."/>
            <person name="Wang S."/>
            <person name="Li R."/>
            <person name="Zhang H."/>
            <person name="Shen G."/>
            <person name="Guo B."/>
            <person name="Wei J."/>
            <person name="Xu J."/>
            <person name="St-Pierre B."/>
            <person name="Chen S."/>
            <person name="Sun C."/>
        </authorList>
    </citation>
    <scope>NUCLEOTIDE SEQUENCE [LARGE SCALE GENOMIC DNA]</scope>
</reference>
<dbReference type="EMBL" id="CM044701">
    <property type="protein sequence ID" value="KAI5683483.1"/>
    <property type="molecule type" value="Genomic_DNA"/>
</dbReference>
<comment type="caution">
    <text evidence="1">The sequence shown here is derived from an EMBL/GenBank/DDBJ whole genome shotgun (WGS) entry which is preliminary data.</text>
</comment>
<gene>
    <name evidence="1" type="ORF">M9H77_04711</name>
</gene>
<keyword evidence="2" id="KW-1185">Reference proteome</keyword>
<name>A0ACC0CEU0_CATRO</name>
<dbReference type="Proteomes" id="UP001060085">
    <property type="component" value="Linkage Group LG01"/>
</dbReference>
<protein>
    <submittedName>
        <fullName evidence="1">Uncharacterized protein</fullName>
    </submittedName>
</protein>
<sequence length="191" mass="21259">MDIYYYFIVHFIDFYPISFPLFYSFHNVLKDGFLIITEPVSVSPFSIALKTLQDHINYTFQNVQFLERAMTHASFSQENNKAFRILGLGVIEASVTLELLNKNIDTTAKDLNTKISELRNVEASCATNGMWLGLEKVIRVSHKTNSSAPAVVCGAFRAIFGAVAIDSNSLDKAQTVYLGIQKGGTGKTMVM</sequence>
<evidence type="ECO:0000313" key="2">
    <source>
        <dbReference type="Proteomes" id="UP001060085"/>
    </source>
</evidence>
<accession>A0ACC0CEU0</accession>
<evidence type="ECO:0000313" key="1">
    <source>
        <dbReference type="EMBL" id="KAI5683483.1"/>
    </source>
</evidence>
<organism evidence="1 2">
    <name type="scientific">Catharanthus roseus</name>
    <name type="common">Madagascar periwinkle</name>
    <name type="synonym">Vinca rosea</name>
    <dbReference type="NCBI Taxonomy" id="4058"/>
    <lineage>
        <taxon>Eukaryota</taxon>
        <taxon>Viridiplantae</taxon>
        <taxon>Streptophyta</taxon>
        <taxon>Embryophyta</taxon>
        <taxon>Tracheophyta</taxon>
        <taxon>Spermatophyta</taxon>
        <taxon>Magnoliopsida</taxon>
        <taxon>eudicotyledons</taxon>
        <taxon>Gunneridae</taxon>
        <taxon>Pentapetalae</taxon>
        <taxon>asterids</taxon>
        <taxon>lamiids</taxon>
        <taxon>Gentianales</taxon>
        <taxon>Apocynaceae</taxon>
        <taxon>Rauvolfioideae</taxon>
        <taxon>Vinceae</taxon>
        <taxon>Catharanthinae</taxon>
        <taxon>Catharanthus</taxon>
    </lineage>
</organism>